<organism evidence="1 2">
    <name type="scientific">Eleusine coracana subsp. coracana</name>
    <dbReference type="NCBI Taxonomy" id="191504"/>
    <lineage>
        <taxon>Eukaryota</taxon>
        <taxon>Viridiplantae</taxon>
        <taxon>Streptophyta</taxon>
        <taxon>Embryophyta</taxon>
        <taxon>Tracheophyta</taxon>
        <taxon>Spermatophyta</taxon>
        <taxon>Magnoliopsida</taxon>
        <taxon>Liliopsida</taxon>
        <taxon>Poales</taxon>
        <taxon>Poaceae</taxon>
        <taxon>PACMAD clade</taxon>
        <taxon>Chloridoideae</taxon>
        <taxon>Cynodonteae</taxon>
        <taxon>Eleusininae</taxon>
        <taxon>Eleusine</taxon>
    </lineage>
</organism>
<accession>A0AAV5EC88</accession>
<protein>
    <submittedName>
        <fullName evidence="1">Uncharacterized protein</fullName>
    </submittedName>
</protein>
<dbReference type="Proteomes" id="UP001054889">
    <property type="component" value="Unassembled WGS sequence"/>
</dbReference>
<evidence type="ECO:0000313" key="1">
    <source>
        <dbReference type="EMBL" id="GJN20724.1"/>
    </source>
</evidence>
<evidence type="ECO:0000313" key="2">
    <source>
        <dbReference type="Proteomes" id="UP001054889"/>
    </source>
</evidence>
<comment type="caution">
    <text evidence="1">The sequence shown here is derived from an EMBL/GenBank/DDBJ whole genome shotgun (WGS) entry which is preliminary data.</text>
</comment>
<reference evidence="1" key="2">
    <citation type="submission" date="2021-12" db="EMBL/GenBank/DDBJ databases">
        <title>Resequencing data analysis of finger millet.</title>
        <authorList>
            <person name="Hatakeyama M."/>
            <person name="Aluri S."/>
            <person name="Balachadran M.T."/>
            <person name="Sivarajan S.R."/>
            <person name="Poveda L."/>
            <person name="Shimizu-Inatsugi R."/>
            <person name="Schlapbach R."/>
            <person name="Sreeman S.M."/>
            <person name="Shimizu K.K."/>
        </authorList>
    </citation>
    <scope>NUCLEOTIDE SEQUENCE</scope>
</reference>
<sequence length="61" mass="6624">MSSDGSPGSKSRMLIGACSRCMLYCMVSVKEFPTCVNCKQPYLVDLFHSAAATAEKRGQCK</sequence>
<proteinExistence type="predicted"/>
<gene>
    <name evidence="1" type="primary">gb08134</name>
    <name evidence="1" type="ORF">PR202_gb08134</name>
</gene>
<keyword evidence="2" id="KW-1185">Reference proteome</keyword>
<dbReference type="EMBL" id="BQKI01000075">
    <property type="protein sequence ID" value="GJN20724.1"/>
    <property type="molecule type" value="Genomic_DNA"/>
</dbReference>
<reference evidence="1" key="1">
    <citation type="journal article" date="2018" name="DNA Res.">
        <title>Multiple hybrid de novo genome assembly of finger millet, an orphan allotetraploid crop.</title>
        <authorList>
            <person name="Hatakeyama M."/>
            <person name="Aluri S."/>
            <person name="Balachadran M.T."/>
            <person name="Sivarajan S.R."/>
            <person name="Patrignani A."/>
            <person name="Gruter S."/>
            <person name="Poveda L."/>
            <person name="Shimizu-Inatsugi R."/>
            <person name="Baeten J."/>
            <person name="Francoijs K.J."/>
            <person name="Nataraja K.N."/>
            <person name="Reddy Y.A.N."/>
            <person name="Phadnis S."/>
            <person name="Ravikumar R.L."/>
            <person name="Schlapbach R."/>
            <person name="Sreeman S.M."/>
            <person name="Shimizu K.K."/>
        </authorList>
    </citation>
    <scope>NUCLEOTIDE SEQUENCE</scope>
</reference>
<name>A0AAV5EC88_ELECO</name>
<dbReference type="AlphaFoldDB" id="A0AAV5EC88"/>